<organism evidence="18 19">
    <name type="scientific">Syncephalis pseudoplumigaleata</name>
    <dbReference type="NCBI Taxonomy" id="1712513"/>
    <lineage>
        <taxon>Eukaryota</taxon>
        <taxon>Fungi</taxon>
        <taxon>Fungi incertae sedis</taxon>
        <taxon>Zoopagomycota</taxon>
        <taxon>Zoopagomycotina</taxon>
        <taxon>Zoopagomycetes</taxon>
        <taxon>Zoopagales</taxon>
        <taxon>Piptocephalidaceae</taxon>
        <taxon>Syncephalis</taxon>
    </lineage>
</organism>
<evidence type="ECO:0000256" key="11">
    <source>
        <dbReference type="ARBA" id="ARBA00044456"/>
    </source>
</evidence>
<dbReference type="Pfam" id="PF16491">
    <property type="entry name" value="Peptidase_M48_N"/>
    <property type="match status" value="1"/>
</dbReference>
<protein>
    <recommendedName>
        <fullName evidence="15">CAAX prenyl protease</fullName>
        <ecNumber evidence="15">3.4.24.84</ecNumber>
    </recommendedName>
</protein>
<evidence type="ECO:0000256" key="14">
    <source>
        <dbReference type="PIRSR" id="PIRSR627057-2"/>
    </source>
</evidence>
<feature type="domain" description="CAAX prenyl protease 1 N-terminal" evidence="17">
    <location>
        <begin position="44"/>
        <end position="228"/>
    </location>
</feature>
<comment type="cofactor">
    <cofactor evidence="14 15">
        <name>Zn(2+)</name>
        <dbReference type="ChEBI" id="CHEBI:29105"/>
    </cofactor>
    <text evidence="14 15">Binds 1 zinc ion per subunit.</text>
</comment>
<keyword evidence="7 14" id="KW-0862">Zinc</keyword>
<dbReference type="Gene3D" id="3.30.2010.10">
    <property type="entry name" value="Metalloproteases ('zincins'), catalytic domain"/>
    <property type="match status" value="1"/>
</dbReference>
<evidence type="ECO:0000259" key="16">
    <source>
        <dbReference type="Pfam" id="PF01435"/>
    </source>
</evidence>
<evidence type="ECO:0000256" key="4">
    <source>
        <dbReference type="ARBA" id="ARBA00022723"/>
    </source>
</evidence>
<proteinExistence type="inferred from homology"/>
<dbReference type="InterPro" id="IPR027057">
    <property type="entry name" value="CAXX_Prtase_1"/>
</dbReference>
<evidence type="ECO:0000256" key="13">
    <source>
        <dbReference type="PIRSR" id="PIRSR627057-1"/>
    </source>
</evidence>
<feature type="active site" evidence="13">
    <location>
        <position position="302"/>
    </location>
</feature>
<dbReference type="FunFam" id="3.30.2010.10:FF:000005">
    <property type="entry name" value="CAAX prenyl protease"/>
    <property type="match status" value="1"/>
</dbReference>
<dbReference type="GO" id="GO:0004222">
    <property type="term" value="F:metalloendopeptidase activity"/>
    <property type="evidence" value="ECO:0007669"/>
    <property type="project" value="UniProtKB-UniRule"/>
</dbReference>
<evidence type="ECO:0000256" key="15">
    <source>
        <dbReference type="RuleBase" id="RU366005"/>
    </source>
</evidence>
<reference evidence="19" key="1">
    <citation type="journal article" date="2018" name="Nat. Microbiol.">
        <title>Leveraging single-cell genomics to expand the fungal tree of life.</title>
        <authorList>
            <person name="Ahrendt S.R."/>
            <person name="Quandt C.A."/>
            <person name="Ciobanu D."/>
            <person name="Clum A."/>
            <person name="Salamov A."/>
            <person name="Andreopoulos B."/>
            <person name="Cheng J.F."/>
            <person name="Woyke T."/>
            <person name="Pelin A."/>
            <person name="Henrissat B."/>
            <person name="Reynolds N.K."/>
            <person name="Benny G.L."/>
            <person name="Smith M.E."/>
            <person name="James T.Y."/>
            <person name="Grigoriev I.V."/>
        </authorList>
    </citation>
    <scope>NUCLEOTIDE SEQUENCE [LARGE SCALE GENOMIC DNA]</scope>
    <source>
        <strain evidence="19">Benny S71-1</strain>
    </source>
</reference>
<dbReference type="Proteomes" id="UP000278143">
    <property type="component" value="Unassembled WGS sequence"/>
</dbReference>
<dbReference type="CDD" id="cd07343">
    <property type="entry name" value="M48A_Zmpste24p_like"/>
    <property type="match status" value="1"/>
</dbReference>
<keyword evidence="9 15" id="KW-0482">Metalloprotease</keyword>
<name>A0A4P9YW51_9FUNG</name>
<dbReference type="PANTHER" id="PTHR10120">
    <property type="entry name" value="CAAX PRENYL PROTEASE 1"/>
    <property type="match status" value="1"/>
</dbReference>
<feature type="binding site" evidence="14">
    <location>
        <position position="381"/>
    </location>
    <ligand>
        <name>Zn(2+)</name>
        <dbReference type="ChEBI" id="CHEBI:29105"/>
        <note>catalytic</note>
    </ligand>
</feature>
<evidence type="ECO:0000256" key="3">
    <source>
        <dbReference type="ARBA" id="ARBA00022692"/>
    </source>
</evidence>
<evidence type="ECO:0000256" key="10">
    <source>
        <dbReference type="ARBA" id="ARBA00023136"/>
    </source>
</evidence>
<keyword evidence="5 15" id="KW-0378">Hydrolase</keyword>
<feature type="transmembrane region" description="Helical" evidence="15">
    <location>
        <begin position="173"/>
        <end position="195"/>
    </location>
</feature>
<feature type="domain" description="Peptidase M48" evidence="16">
    <location>
        <begin position="232"/>
        <end position="438"/>
    </location>
</feature>
<comment type="function">
    <text evidence="15">Proteolytically removes the C-terminal three residues of farnesylated proteins.</text>
</comment>
<dbReference type="OrthoDB" id="360839at2759"/>
<comment type="similarity">
    <text evidence="12 15">Belongs to the peptidase M48A family.</text>
</comment>
<evidence type="ECO:0000256" key="7">
    <source>
        <dbReference type="ARBA" id="ARBA00022833"/>
    </source>
</evidence>
<evidence type="ECO:0000256" key="12">
    <source>
        <dbReference type="ARBA" id="ARBA00060927"/>
    </source>
</evidence>
<feature type="binding site" evidence="14">
    <location>
        <position position="301"/>
    </location>
    <ligand>
        <name>Zn(2+)</name>
        <dbReference type="ChEBI" id="CHEBI:29105"/>
        <note>catalytic</note>
    </ligand>
</feature>
<keyword evidence="8 15" id="KW-1133">Transmembrane helix</keyword>
<dbReference type="InterPro" id="IPR032456">
    <property type="entry name" value="Peptidase_M48_N"/>
</dbReference>
<keyword evidence="3 15" id="KW-0812">Transmembrane</keyword>
<keyword evidence="6 15" id="KW-0256">Endoplasmic reticulum</keyword>
<comment type="subcellular location">
    <subcellularLocation>
        <location evidence="1 15">Endoplasmic reticulum membrane</location>
        <topology evidence="1 15">Multi-pass membrane protein</topology>
    </subcellularLocation>
</comment>
<evidence type="ECO:0000313" key="18">
    <source>
        <dbReference type="EMBL" id="RKP24134.1"/>
    </source>
</evidence>
<dbReference type="Pfam" id="PF01435">
    <property type="entry name" value="Peptidase_M48"/>
    <property type="match status" value="1"/>
</dbReference>
<feature type="transmembrane region" description="Helical" evidence="15">
    <location>
        <begin position="85"/>
        <end position="107"/>
    </location>
</feature>
<sequence length="439" mass="50270">MADVKIPAANTFGTSTRGALPYKELVLAFSYGVYLLEQYIHIRQHRRLRSAVRPAALEDVVEQDAFLRAQAYGRDKSRFRFVQNIWSLLLTTAILSYDLLPLLWNAVGAGLYRYAGLSAEYEITRSVVFVLVFALVNAVIDIPFNLYGTFVIEERHGFNKQTLALFFTDFVKSLLVSAAIGAPLIAAFLSIIHWAGASFYYYVWLFMVVFQLVMITIYPTLIQPLFNKFTPLPEGQLRTKIEALAARIQFPLTKLYVIDGSRRSSHSNAYFFGFYKNKRIVLFDTLLEHSTEEEVCAVLGHELGHWKLNHMIKNLVVAQIHLFTVFYLFSHCYRDAHLYRAFGFTDNTMPVLIGFLLFNYIFSPVESVLSFAMNMLSRKYEFEADAFAKKLGYTEDLKSGLIKLHTKNLGDMNPDPWYSAYHFSHPPLVERLAALGKTE</sequence>
<evidence type="ECO:0000256" key="1">
    <source>
        <dbReference type="ARBA" id="ARBA00004477"/>
    </source>
</evidence>
<evidence type="ECO:0000256" key="9">
    <source>
        <dbReference type="ARBA" id="ARBA00023049"/>
    </source>
</evidence>
<keyword evidence="19" id="KW-1185">Reference proteome</keyword>
<feature type="active site" description="Proton donor" evidence="13">
    <location>
        <position position="385"/>
    </location>
</feature>
<feature type="binding site" evidence="14">
    <location>
        <position position="305"/>
    </location>
    <ligand>
        <name>Zn(2+)</name>
        <dbReference type="ChEBI" id="CHEBI:29105"/>
        <note>catalytic</note>
    </ligand>
</feature>
<feature type="transmembrane region" description="Helical" evidence="15">
    <location>
        <begin position="311"/>
        <end position="329"/>
    </location>
</feature>
<evidence type="ECO:0000256" key="6">
    <source>
        <dbReference type="ARBA" id="ARBA00022824"/>
    </source>
</evidence>
<dbReference type="GO" id="GO:0071586">
    <property type="term" value="P:CAAX-box protein processing"/>
    <property type="evidence" value="ECO:0007669"/>
    <property type="project" value="UniProtKB-UniRule"/>
</dbReference>
<feature type="transmembrane region" description="Helical" evidence="15">
    <location>
        <begin position="127"/>
        <end position="152"/>
    </location>
</feature>
<evidence type="ECO:0000313" key="19">
    <source>
        <dbReference type="Proteomes" id="UP000278143"/>
    </source>
</evidence>
<feature type="transmembrane region" description="Helical" evidence="15">
    <location>
        <begin position="349"/>
        <end position="372"/>
    </location>
</feature>
<dbReference type="GO" id="GO:0046872">
    <property type="term" value="F:metal ion binding"/>
    <property type="evidence" value="ECO:0007669"/>
    <property type="project" value="UniProtKB-UniRule"/>
</dbReference>
<dbReference type="EC" id="3.4.24.84" evidence="15"/>
<evidence type="ECO:0000256" key="2">
    <source>
        <dbReference type="ARBA" id="ARBA00022670"/>
    </source>
</evidence>
<accession>A0A4P9YW51</accession>
<keyword evidence="4 14" id="KW-0479">Metal-binding</keyword>
<keyword evidence="10 15" id="KW-0472">Membrane</keyword>
<dbReference type="EMBL" id="KZ990428">
    <property type="protein sequence ID" value="RKP24134.1"/>
    <property type="molecule type" value="Genomic_DNA"/>
</dbReference>
<dbReference type="InterPro" id="IPR001915">
    <property type="entry name" value="Peptidase_M48"/>
</dbReference>
<evidence type="ECO:0000256" key="5">
    <source>
        <dbReference type="ARBA" id="ARBA00022801"/>
    </source>
</evidence>
<evidence type="ECO:0000259" key="17">
    <source>
        <dbReference type="Pfam" id="PF16491"/>
    </source>
</evidence>
<gene>
    <name evidence="18" type="ORF">SYNPS1DRAFT_17602</name>
</gene>
<dbReference type="GO" id="GO:0005789">
    <property type="term" value="C:endoplasmic reticulum membrane"/>
    <property type="evidence" value="ECO:0007669"/>
    <property type="project" value="UniProtKB-SubCell"/>
</dbReference>
<evidence type="ECO:0000256" key="8">
    <source>
        <dbReference type="ARBA" id="ARBA00022989"/>
    </source>
</evidence>
<comment type="catalytic activity">
    <reaction evidence="11 15">
        <text>Hydrolyzes the peptide bond -P2-(S-farnesyl or geranylgeranyl)C-P1'-P2'-P3'-COOH where P1' and P2' are amino acids with aliphatic side chains and P3' is any C-terminal residue.</text>
        <dbReference type="EC" id="3.4.24.84"/>
    </reaction>
</comment>
<feature type="transmembrane region" description="Helical" evidence="15">
    <location>
        <begin position="201"/>
        <end position="221"/>
    </location>
</feature>
<dbReference type="AlphaFoldDB" id="A0A4P9YW51"/>
<keyword evidence="2 15" id="KW-0645">Protease</keyword>